<dbReference type="AlphaFoldDB" id="A0A813LKI5"/>
<dbReference type="GO" id="GO:0006740">
    <property type="term" value="P:NADPH regeneration"/>
    <property type="evidence" value="ECO:0007669"/>
    <property type="project" value="TreeGrafter"/>
</dbReference>
<dbReference type="EMBL" id="CAJNNW010036057">
    <property type="protein sequence ID" value="CAE8731754.1"/>
    <property type="molecule type" value="Genomic_DNA"/>
</dbReference>
<gene>
    <name evidence="11" type="ORF">PGLA2088_LOCUS46139</name>
</gene>
<evidence type="ECO:0000256" key="5">
    <source>
        <dbReference type="ARBA" id="ARBA00022967"/>
    </source>
</evidence>
<evidence type="ECO:0000256" key="7">
    <source>
        <dbReference type="ARBA" id="ARBA00023027"/>
    </source>
</evidence>
<evidence type="ECO:0000256" key="1">
    <source>
        <dbReference type="ARBA" id="ARBA00004141"/>
    </source>
</evidence>
<keyword evidence="8" id="KW-0472">Membrane</keyword>
<comment type="catalytic activity">
    <reaction evidence="9">
        <text>NAD(+) + NADPH + H(+)(in) = NADH + NADP(+) + H(+)(out)</text>
        <dbReference type="Rhea" id="RHEA:47992"/>
        <dbReference type="ChEBI" id="CHEBI:15378"/>
        <dbReference type="ChEBI" id="CHEBI:57540"/>
        <dbReference type="ChEBI" id="CHEBI:57783"/>
        <dbReference type="ChEBI" id="CHEBI:57945"/>
        <dbReference type="ChEBI" id="CHEBI:58349"/>
        <dbReference type="EC" id="7.1.1.1"/>
    </reaction>
</comment>
<keyword evidence="3" id="KW-0812">Transmembrane</keyword>
<keyword evidence="4" id="KW-0521">NADP</keyword>
<evidence type="ECO:0000259" key="10">
    <source>
        <dbReference type="Pfam" id="PF02233"/>
    </source>
</evidence>
<keyword evidence="6" id="KW-1133">Transmembrane helix</keyword>
<dbReference type="GO" id="GO:0008750">
    <property type="term" value="F:proton-translocating NAD(P)+ transhydrogenase activity"/>
    <property type="evidence" value="ECO:0007669"/>
    <property type="project" value="UniProtKB-EC"/>
</dbReference>
<dbReference type="InterPro" id="IPR029035">
    <property type="entry name" value="DHS-like_NAD/FAD-binding_dom"/>
</dbReference>
<evidence type="ECO:0000256" key="8">
    <source>
        <dbReference type="ARBA" id="ARBA00023136"/>
    </source>
</evidence>
<evidence type="ECO:0000313" key="12">
    <source>
        <dbReference type="Proteomes" id="UP000626109"/>
    </source>
</evidence>
<feature type="domain" description="NADP transhydrogenase beta-like" evidence="10">
    <location>
        <begin position="1"/>
        <end position="144"/>
    </location>
</feature>
<protein>
    <recommendedName>
        <fullName evidence="2">proton-translocating NAD(P)(+) transhydrogenase</fullName>
        <ecNumber evidence="2">7.1.1.1</ecNumber>
    </recommendedName>
</protein>
<comment type="caution">
    <text evidence="11">The sequence shown here is derived from an EMBL/GenBank/DDBJ whole genome shotgun (WGS) entry which is preliminary data.</text>
</comment>
<dbReference type="PANTHER" id="PTHR10160">
    <property type="entry name" value="NAD(P) TRANSHYDROGENASE"/>
    <property type="match status" value="1"/>
</dbReference>
<evidence type="ECO:0000313" key="11">
    <source>
        <dbReference type="EMBL" id="CAE8731754.1"/>
    </source>
</evidence>
<dbReference type="SUPFAM" id="SSF52467">
    <property type="entry name" value="DHS-like NAD/FAD-binding domain"/>
    <property type="match status" value="1"/>
</dbReference>
<evidence type="ECO:0000256" key="4">
    <source>
        <dbReference type="ARBA" id="ARBA00022857"/>
    </source>
</evidence>
<name>A0A813LKI5_POLGL</name>
<dbReference type="Pfam" id="PF02233">
    <property type="entry name" value="PNTB"/>
    <property type="match status" value="1"/>
</dbReference>
<dbReference type="EC" id="7.1.1.1" evidence="2"/>
<dbReference type="PANTHER" id="PTHR10160:SF19">
    <property type="entry name" value="PROTON-TRANSLOCATING NAD(P)(+) TRANSHYDROGENASE"/>
    <property type="match status" value="1"/>
</dbReference>
<reference evidence="11" key="1">
    <citation type="submission" date="2021-02" db="EMBL/GenBank/DDBJ databases">
        <authorList>
            <person name="Dougan E. K."/>
            <person name="Rhodes N."/>
            <person name="Thang M."/>
            <person name="Chan C."/>
        </authorList>
    </citation>
    <scope>NUCLEOTIDE SEQUENCE</scope>
</reference>
<sequence>MAMARAQTAMGEVANLLRANDINLKFGVHPVAGRMPGQMNVLLAEAGVPHEWVLEMDEVNPTMESVDVVLVVGANDVVNSAAQELEGCAIWGMPVIEVWRAKKVIFCKRSMAGGYADLDNPVFYKGNTDMLLGDAKKTADQLVSKVRERLERV</sequence>
<comment type="subcellular location">
    <subcellularLocation>
        <location evidence="1">Membrane</location>
        <topology evidence="1">Multi-pass membrane protein</topology>
    </subcellularLocation>
</comment>
<dbReference type="GO" id="GO:0050661">
    <property type="term" value="F:NADP binding"/>
    <property type="evidence" value="ECO:0007669"/>
    <property type="project" value="TreeGrafter"/>
</dbReference>
<proteinExistence type="predicted"/>
<keyword evidence="7" id="KW-0520">NAD</keyword>
<evidence type="ECO:0000256" key="2">
    <source>
        <dbReference type="ARBA" id="ARBA00012943"/>
    </source>
</evidence>
<accession>A0A813LKI5</accession>
<keyword evidence="5" id="KW-1278">Translocase</keyword>
<dbReference type="InterPro" id="IPR034300">
    <property type="entry name" value="PNTB-like"/>
</dbReference>
<dbReference type="Gene3D" id="3.40.50.1220">
    <property type="entry name" value="TPP-binding domain"/>
    <property type="match status" value="1"/>
</dbReference>
<organism evidence="11 12">
    <name type="scientific">Polarella glacialis</name>
    <name type="common">Dinoflagellate</name>
    <dbReference type="NCBI Taxonomy" id="89957"/>
    <lineage>
        <taxon>Eukaryota</taxon>
        <taxon>Sar</taxon>
        <taxon>Alveolata</taxon>
        <taxon>Dinophyceae</taxon>
        <taxon>Suessiales</taxon>
        <taxon>Suessiaceae</taxon>
        <taxon>Polarella</taxon>
    </lineage>
</organism>
<dbReference type="GO" id="GO:0016020">
    <property type="term" value="C:membrane"/>
    <property type="evidence" value="ECO:0007669"/>
    <property type="project" value="UniProtKB-SubCell"/>
</dbReference>
<evidence type="ECO:0000256" key="6">
    <source>
        <dbReference type="ARBA" id="ARBA00022989"/>
    </source>
</evidence>
<evidence type="ECO:0000256" key="3">
    <source>
        <dbReference type="ARBA" id="ARBA00022692"/>
    </source>
</evidence>
<evidence type="ECO:0000256" key="9">
    <source>
        <dbReference type="ARBA" id="ARBA00048202"/>
    </source>
</evidence>
<dbReference type="Proteomes" id="UP000626109">
    <property type="component" value="Unassembled WGS sequence"/>
</dbReference>